<feature type="non-terminal residue" evidence="5">
    <location>
        <position position="355"/>
    </location>
</feature>
<evidence type="ECO:0000313" key="5">
    <source>
        <dbReference type="EMBL" id="CAE8596733.1"/>
    </source>
</evidence>
<dbReference type="SUPFAM" id="SSF55347">
    <property type="entry name" value="Glyceraldehyde-3-phosphate dehydrogenase-like, C-terminal domain"/>
    <property type="match status" value="1"/>
</dbReference>
<dbReference type="Pfam" id="PF01408">
    <property type="entry name" value="GFO_IDH_MocA"/>
    <property type="match status" value="1"/>
</dbReference>
<name>A0A813ECX6_POLGL</name>
<feature type="compositionally biased region" description="Basic and acidic residues" evidence="2">
    <location>
        <begin position="13"/>
        <end position="22"/>
    </location>
</feature>
<keyword evidence="6" id="KW-1185">Reference proteome</keyword>
<comment type="caution">
    <text evidence="5">The sequence shown here is derived from an EMBL/GenBank/DDBJ whole genome shotgun (WGS) entry which is preliminary data.</text>
</comment>
<protein>
    <recommendedName>
        <fullName evidence="7">Gfo/Idh/MocA-like oxidoreductase N-terminal domain-containing protein</fullName>
    </recommendedName>
</protein>
<dbReference type="InterPro" id="IPR000683">
    <property type="entry name" value="Gfo/Idh/MocA-like_OxRdtase_N"/>
</dbReference>
<comment type="similarity">
    <text evidence="1">Belongs to the Gfo/Idh/MocA family.</text>
</comment>
<proteinExistence type="inferred from homology"/>
<dbReference type="OMA" id="HILAWIY"/>
<dbReference type="SUPFAM" id="SSF51735">
    <property type="entry name" value="NAD(P)-binding Rossmann-fold domains"/>
    <property type="match status" value="1"/>
</dbReference>
<evidence type="ECO:0000313" key="6">
    <source>
        <dbReference type="Proteomes" id="UP000654075"/>
    </source>
</evidence>
<dbReference type="Gene3D" id="3.30.360.10">
    <property type="entry name" value="Dihydrodipicolinate Reductase, domain 2"/>
    <property type="match status" value="1"/>
</dbReference>
<dbReference type="PANTHER" id="PTHR43377:SF1">
    <property type="entry name" value="BILIVERDIN REDUCTASE A"/>
    <property type="match status" value="1"/>
</dbReference>
<dbReference type="Pfam" id="PF22725">
    <property type="entry name" value="GFO_IDH_MocA_C3"/>
    <property type="match status" value="1"/>
</dbReference>
<reference evidence="5" key="1">
    <citation type="submission" date="2021-02" db="EMBL/GenBank/DDBJ databases">
        <authorList>
            <person name="Dougan E. K."/>
            <person name="Rhodes N."/>
            <person name="Thang M."/>
            <person name="Chan C."/>
        </authorList>
    </citation>
    <scope>NUCLEOTIDE SEQUENCE</scope>
</reference>
<organism evidence="5 6">
    <name type="scientific">Polarella glacialis</name>
    <name type="common">Dinoflagellate</name>
    <dbReference type="NCBI Taxonomy" id="89957"/>
    <lineage>
        <taxon>Eukaryota</taxon>
        <taxon>Sar</taxon>
        <taxon>Alveolata</taxon>
        <taxon>Dinophyceae</taxon>
        <taxon>Suessiales</taxon>
        <taxon>Suessiaceae</taxon>
        <taxon>Polarella</taxon>
    </lineage>
</organism>
<dbReference type="EMBL" id="CAJNNV010008860">
    <property type="protein sequence ID" value="CAE8596733.1"/>
    <property type="molecule type" value="Genomic_DNA"/>
</dbReference>
<dbReference type="InterPro" id="IPR051450">
    <property type="entry name" value="Gfo/Idh/MocA_Oxidoreductases"/>
</dbReference>
<dbReference type="InterPro" id="IPR036291">
    <property type="entry name" value="NAD(P)-bd_dom_sf"/>
</dbReference>
<gene>
    <name evidence="5" type="ORF">PGLA1383_LOCUS15195</name>
</gene>
<accession>A0A813ECX6</accession>
<dbReference type="AlphaFoldDB" id="A0A813ECX6"/>
<evidence type="ECO:0000259" key="4">
    <source>
        <dbReference type="Pfam" id="PF22725"/>
    </source>
</evidence>
<dbReference type="Gene3D" id="3.40.50.720">
    <property type="entry name" value="NAD(P)-binding Rossmann-like Domain"/>
    <property type="match status" value="1"/>
</dbReference>
<dbReference type="OrthoDB" id="424687at2759"/>
<evidence type="ECO:0000256" key="2">
    <source>
        <dbReference type="SAM" id="MobiDB-lite"/>
    </source>
</evidence>
<dbReference type="PANTHER" id="PTHR43377">
    <property type="entry name" value="BILIVERDIN REDUCTASE A"/>
    <property type="match status" value="1"/>
</dbReference>
<dbReference type="GO" id="GO:0000166">
    <property type="term" value="F:nucleotide binding"/>
    <property type="evidence" value="ECO:0007669"/>
    <property type="project" value="InterPro"/>
</dbReference>
<feature type="domain" description="GFO/IDH/MocA-like oxidoreductase" evidence="4">
    <location>
        <begin position="181"/>
        <end position="308"/>
    </location>
</feature>
<evidence type="ECO:0008006" key="7">
    <source>
        <dbReference type="Google" id="ProtNLM"/>
    </source>
</evidence>
<dbReference type="InterPro" id="IPR055170">
    <property type="entry name" value="GFO_IDH_MocA-like_dom"/>
</dbReference>
<sequence length="355" mass="38175">MADSCAVNTDVESPGKRARTDAAVDGSVVSGLQHPRRPARIAVVGAGSWSQGWHLPQLACNPEAEIAAIVEPADLTWSAYNPRMRLAKELAEFYRVPLFRDIVDLLQSESAQSLDGVIVATSHSSHYDVGMKALKAGLHVMMEKPMTADVQQAQELTKASASSGKILMVNNSANFRPQAFRAQELVRAGKVGEIEHVSCFMIRERAFFDHPENTAWCRPCGSMVGNGFAWGQLSHTLAWVFMVTGLCPASVFCRMVYSKKSGADLYDSASIGCTNGASIAVQGIASMPGAALKSGKLIENKIFGTDGCLFYSGDDVDPTSGNLVLMRHDGENETCPLGFHFENTAQEGTGPESLQ</sequence>
<feature type="region of interest" description="Disordered" evidence="2">
    <location>
        <begin position="1"/>
        <end position="22"/>
    </location>
</feature>
<feature type="compositionally biased region" description="Polar residues" evidence="2">
    <location>
        <begin position="1"/>
        <end position="11"/>
    </location>
</feature>
<feature type="domain" description="Gfo/Idh/MocA-like oxidoreductase N-terminal" evidence="3">
    <location>
        <begin position="40"/>
        <end position="170"/>
    </location>
</feature>
<dbReference type="Proteomes" id="UP000654075">
    <property type="component" value="Unassembled WGS sequence"/>
</dbReference>
<evidence type="ECO:0000259" key="3">
    <source>
        <dbReference type="Pfam" id="PF01408"/>
    </source>
</evidence>
<evidence type="ECO:0000256" key="1">
    <source>
        <dbReference type="ARBA" id="ARBA00010928"/>
    </source>
</evidence>